<dbReference type="Proteomes" id="UP000281771">
    <property type="component" value="Unassembled WGS sequence"/>
</dbReference>
<protein>
    <submittedName>
        <fullName evidence="2">Uncharacterized protein</fullName>
    </submittedName>
</protein>
<evidence type="ECO:0000313" key="2">
    <source>
        <dbReference type="EMBL" id="RRD29469.1"/>
    </source>
</evidence>
<comment type="caution">
    <text evidence="2">The sequence shown here is derived from an EMBL/GenBank/DDBJ whole genome shotgun (WGS) entry which is preliminary data.</text>
</comment>
<gene>
    <name evidence="2" type="ORF">EII38_09680</name>
</gene>
<dbReference type="RefSeq" id="WP_018166708.1">
    <property type="nucleotide sequence ID" value="NZ_RQZA01000018.1"/>
</dbReference>
<evidence type="ECO:0000313" key="3">
    <source>
        <dbReference type="Proteomes" id="UP000281771"/>
    </source>
</evidence>
<sequence>MAGNIESTYAPPKGGGITGELTSGNKRFTFGHGGRHLEGSNLSIDQVQNAIMENASRNLPNVGEDSVSRYIEIGGELIEYRIMKRGDNLYNIGTYFIKRK</sequence>
<proteinExistence type="predicted"/>
<evidence type="ECO:0000256" key="1">
    <source>
        <dbReference type="SAM" id="MobiDB-lite"/>
    </source>
</evidence>
<accession>A0A3P1V5R0</accession>
<dbReference type="EMBL" id="RQZA01000018">
    <property type="protein sequence ID" value="RRD29469.1"/>
    <property type="molecule type" value="Genomic_DNA"/>
</dbReference>
<organism evidence="2 3">
    <name type="scientific">Streptococcus minor</name>
    <dbReference type="NCBI Taxonomy" id="229549"/>
    <lineage>
        <taxon>Bacteria</taxon>
        <taxon>Bacillati</taxon>
        <taxon>Bacillota</taxon>
        <taxon>Bacilli</taxon>
        <taxon>Lactobacillales</taxon>
        <taxon>Streptococcaceae</taxon>
        <taxon>Streptococcus</taxon>
    </lineage>
</organism>
<dbReference type="AlphaFoldDB" id="A0A3P1V5R0"/>
<keyword evidence="3" id="KW-1185">Reference proteome</keyword>
<reference evidence="2 3" key="1">
    <citation type="submission" date="2018-11" db="EMBL/GenBank/DDBJ databases">
        <title>Genomes From Bacteria Associated with the Canine Oral Cavity: a Test Case for Automated Genome-Based Taxonomic Assignment.</title>
        <authorList>
            <person name="Coil D.A."/>
            <person name="Jospin G."/>
            <person name="Darling A.E."/>
            <person name="Wallis C."/>
            <person name="Davis I.J."/>
            <person name="Harris S."/>
            <person name="Eisen J.A."/>
            <person name="Holcombe L.J."/>
            <person name="O'Flynn C."/>
        </authorList>
    </citation>
    <scope>NUCLEOTIDE SEQUENCE [LARGE SCALE GENOMIC DNA]</scope>
    <source>
        <strain evidence="2 3">OH4621_COT-116</strain>
    </source>
</reference>
<feature type="region of interest" description="Disordered" evidence="1">
    <location>
        <begin position="1"/>
        <end position="22"/>
    </location>
</feature>
<dbReference type="STRING" id="1123309.GCA_000377005_00783"/>
<name>A0A3P1V5R0_9STRE</name>